<accession>A0A1B4WRT7</accession>
<evidence type="ECO:0000256" key="3">
    <source>
        <dbReference type="ARBA" id="ARBA00003736"/>
    </source>
</evidence>
<feature type="disulfide bond" evidence="25">
    <location>
        <begin position="172"/>
        <end position="196"/>
    </location>
</feature>
<evidence type="ECO:0000256" key="15">
    <source>
        <dbReference type="ARBA" id="ARBA00022844"/>
    </source>
</evidence>
<keyword evidence="17 26" id="KW-0261">Viral envelope protein</keyword>
<evidence type="ECO:0000256" key="9">
    <source>
        <dbReference type="ARBA" id="ARBA00022511"/>
    </source>
</evidence>
<keyword evidence="16" id="KW-1043">Host membrane</keyword>
<dbReference type="GlyCosmos" id="A0A1B4WRT7">
    <property type="glycosylation" value="2 sites, No reported glycans"/>
</dbReference>
<evidence type="ECO:0000256" key="8">
    <source>
        <dbReference type="ARBA" id="ARBA00020643"/>
    </source>
</evidence>
<name>A0A1B4WRT7_9MONO</name>
<evidence type="ECO:0000256" key="6">
    <source>
        <dbReference type="ARBA" id="ARBA00007701"/>
    </source>
</evidence>
<keyword evidence="21" id="KW-0325">Glycoprotein</keyword>
<evidence type="ECO:0000256" key="23">
    <source>
        <dbReference type="ARBA" id="ARBA00066270"/>
    </source>
</evidence>
<evidence type="ECO:0000256" key="24">
    <source>
        <dbReference type="PIRSR" id="PIRSR001072-1"/>
    </source>
</evidence>
<evidence type="ECO:0000313" key="28">
    <source>
        <dbReference type="EMBL" id="BAV25266.1"/>
    </source>
</evidence>
<dbReference type="GO" id="GO:0004308">
    <property type="term" value="F:exo-alpha-sialidase activity"/>
    <property type="evidence" value="ECO:0007669"/>
    <property type="project" value="UniProtKB-EC"/>
</dbReference>
<comment type="function">
    <text evidence="2">Neuraminidase activity ensures the efficient spread of the virus by dissociating the mature virions from the neuraminic acid containing glycoproteins.</text>
</comment>
<evidence type="ECO:0000256" key="25">
    <source>
        <dbReference type="PIRSR" id="PIRSR001072-2"/>
    </source>
</evidence>
<dbReference type="GO" id="GO:0019031">
    <property type="term" value="C:viral envelope"/>
    <property type="evidence" value="ECO:0007669"/>
    <property type="project" value="UniProtKB-KW"/>
</dbReference>
<dbReference type="CDD" id="cd15469">
    <property type="entry name" value="HN"/>
    <property type="match status" value="1"/>
</dbReference>
<comment type="catalytic activity">
    <reaction evidence="1">
        <text>Hydrolysis of alpha-(2-&gt;3)-, alpha-(2-&gt;6)-, alpha-(2-&gt;8)- glycosidic linkages of terminal sialic acid residues in oligosaccharides, glycoproteins, glycolipids, colominic acid and synthetic substrates.</text>
        <dbReference type="EC" id="3.2.1.18"/>
    </reaction>
</comment>
<feature type="disulfide bond" evidence="25">
    <location>
        <begin position="238"/>
        <end position="251"/>
    </location>
</feature>
<dbReference type="SUPFAM" id="SSF50939">
    <property type="entry name" value="Sialidases"/>
    <property type="match status" value="1"/>
</dbReference>
<sequence length="574" mass="63875">MDKSYYIEPEDQRGNSRTWRLLFRLIVLTLLCLIACILVSQLFYPWLPQVLSTLISLNNSIITSSNGLKKEILNQNIKEDLIYREVAINIPLTLDRVTVEVGTAVNQITDALRQLQSVNGSAAFASSNSPDYSGGIEHLIFQRNTLINRSVSVSDLIEHPSFIPTPTTQHGCTRIPTFHLGTRHWCYSHNIIGQGCADSRASVMYISMGALGVSSLGTPTFTTSAASILSDSLNRKSCSIVATTEGCDVLCSIVTQTEDQDYADHTPTPMIHGRLWFNGTYTERSLSQSLFLGTWAAQYPAVGSGIMTPGRVIFPFYGGVIPNSPLFLDLERFALFTHNGDLECMNLTQYQKEAIYSAYKPPKIRGSLWAQGFIVCSVGDMGNCSLKVINTSTVMMGAEGRLQLVGDSVMYYQRSSSWWPVGILYRLSLVDIIAGDIQVVINSEPLPLSKFPRPTWTPGVCQKPNVCPAVCVTGVYQDLWAISAGETLSEMTFFGGYLEASTQRKDPWIGVANQYSWFMRRRLFKTSTEAAYSSSTCFRNTRLDRNFCLLVFELTDNLLGDWRIVPLLFELTIV</sequence>
<proteinExistence type="inferred from homology"/>
<comment type="subcellular location">
    <subcellularLocation>
        <location evidence="5">Host cell membrane</location>
        <topology evidence="5">Single-pass type II membrane protein</topology>
    </subcellularLocation>
    <subcellularLocation>
        <location evidence="4">Virion membrane</location>
        <topology evidence="4">Single-pass type II membrane protein</topology>
    </subcellularLocation>
</comment>
<keyword evidence="22" id="KW-1160">Virus entry into host cell</keyword>
<evidence type="ECO:0000256" key="4">
    <source>
        <dbReference type="ARBA" id="ARBA00004208"/>
    </source>
</evidence>
<dbReference type="EMBL" id="LC168750">
    <property type="protein sequence ID" value="BAV25266.1"/>
    <property type="molecule type" value="Viral_cRNA"/>
</dbReference>
<comment type="subunit">
    <text evidence="23">Homotetramer; composed of disulfide-linked homodimers. Interacts with F protein trimer. Interacts with host CG-1B; this interaction inhibits viral adsorption and replication rather than internalization.</text>
</comment>
<keyword evidence="15" id="KW-0946">Virion</keyword>
<feature type="disulfide bond" evidence="25">
    <location>
        <begin position="461"/>
        <end position="471"/>
    </location>
</feature>
<keyword evidence="10 26" id="KW-0348">Hemagglutinin</keyword>
<evidence type="ECO:0000256" key="13">
    <source>
        <dbReference type="ARBA" id="ARBA00022801"/>
    </source>
</evidence>
<keyword evidence="25" id="KW-1015">Disulfide bond</keyword>
<dbReference type="InterPro" id="IPR000665">
    <property type="entry name" value="Hemagglutn/HN"/>
</dbReference>
<dbReference type="GO" id="GO:0020002">
    <property type="term" value="C:host cell plasma membrane"/>
    <property type="evidence" value="ECO:0007669"/>
    <property type="project" value="UniProtKB-SubCell"/>
</dbReference>
<keyword evidence="9" id="KW-1032">Host cell membrane</keyword>
<feature type="disulfide bond" evidence="25">
    <location>
        <begin position="376"/>
        <end position="384"/>
    </location>
</feature>
<evidence type="ECO:0000256" key="7">
    <source>
        <dbReference type="ARBA" id="ARBA00012733"/>
    </source>
</evidence>
<evidence type="ECO:0000256" key="10">
    <source>
        <dbReference type="ARBA" id="ARBA00022546"/>
    </source>
</evidence>
<dbReference type="GO" id="GO:0055036">
    <property type="term" value="C:virion membrane"/>
    <property type="evidence" value="ECO:0007669"/>
    <property type="project" value="UniProtKB-SubCell"/>
</dbReference>
<evidence type="ECO:0000256" key="21">
    <source>
        <dbReference type="ARBA" id="ARBA00023180"/>
    </source>
</evidence>
<evidence type="ECO:0000256" key="14">
    <source>
        <dbReference type="ARBA" id="ARBA00022804"/>
    </source>
</evidence>
<dbReference type="InterPro" id="IPR036278">
    <property type="entry name" value="Sialidase_sf"/>
</dbReference>
<dbReference type="EC" id="3.2.1.18" evidence="7"/>
<evidence type="ECO:0000256" key="18">
    <source>
        <dbReference type="ARBA" id="ARBA00022968"/>
    </source>
</evidence>
<evidence type="ECO:0000256" key="1">
    <source>
        <dbReference type="ARBA" id="ARBA00000427"/>
    </source>
</evidence>
<comment type="similarity">
    <text evidence="6 26">Belongs to the paramyxoviruses hemagglutinin-neuraminidase family.</text>
</comment>
<organism evidence="28">
    <name type="scientific">avian paramyxovirus 5</name>
    <dbReference type="NCBI Taxonomy" id="2560315"/>
    <lineage>
        <taxon>Viruses</taxon>
        <taxon>Riboviria</taxon>
        <taxon>Orthornavirae</taxon>
        <taxon>Negarnaviricota</taxon>
        <taxon>Haploviricotina</taxon>
        <taxon>Monjiviricetes</taxon>
        <taxon>Mononegavirales</taxon>
        <taxon>Paramyxoviridae</taxon>
        <taxon>Avulavirinae</taxon>
        <taxon>Metaavulavirus</taxon>
        <taxon>Metaavulavirus kunitachiense</taxon>
    </lineage>
</organism>
<keyword evidence="13" id="KW-0378">Hydrolase</keyword>
<gene>
    <name evidence="28" type="primary">HN</name>
</gene>
<dbReference type="InterPro" id="IPR016285">
    <property type="entry name" value="Hemagglutn-neuramid"/>
</dbReference>
<feature type="disulfide bond" evidence="25">
    <location>
        <begin position="537"/>
        <end position="548"/>
    </location>
</feature>
<keyword evidence="20 27" id="KW-0472">Membrane</keyword>
<evidence type="ECO:0000256" key="20">
    <source>
        <dbReference type="ARBA" id="ARBA00023136"/>
    </source>
</evidence>
<feature type="disulfide bond" evidence="25">
    <location>
        <begin position="186"/>
        <end position="247"/>
    </location>
</feature>
<dbReference type="GO" id="GO:0046718">
    <property type="term" value="P:symbiont entry into host cell"/>
    <property type="evidence" value="ECO:0007669"/>
    <property type="project" value="UniProtKB-KW"/>
</dbReference>
<evidence type="ECO:0000256" key="12">
    <source>
        <dbReference type="ARBA" id="ARBA00022692"/>
    </source>
</evidence>
<evidence type="ECO:0000256" key="11">
    <source>
        <dbReference type="ARBA" id="ARBA00022581"/>
    </source>
</evidence>
<evidence type="ECO:0000256" key="17">
    <source>
        <dbReference type="ARBA" id="ARBA00022879"/>
    </source>
</evidence>
<keyword evidence="11" id="KW-0945">Host-virus interaction</keyword>
<dbReference type="GO" id="GO:0046789">
    <property type="term" value="F:host cell surface receptor binding"/>
    <property type="evidence" value="ECO:0007669"/>
    <property type="project" value="InterPro"/>
</dbReference>
<evidence type="ECO:0000256" key="16">
    <source>
        <dbReference type="ARBA" id="ARBA00022870"/>
    </source>
</evidence>
<feature type="glycosylation site" description="N-linked (GlcNAc...) asparagine; by host" evidence="24">
    <location>
        <position position="278"/>
    </location>
</feature>
<evidence type="ECO:0000256" key="26">
    <source>
        <dbReference type="RuleBase" id="RU004216"/>
    </source>
</evidence>
<dbReference type="PIRSF" id="PIRSF001072">
    <property type="entry name" value="Hemagglut-neuramid_paramyxoV"/>
    <property type="match status" value="1"/>
</dbReference>
<evidence type="ECO:0000256" key="2">
    <source>
        <dbReference type="ARBA" id="ARBA00003028"/>
    </source>
</evidence>
<dbReference type="Gene3D" id="2.120.10.10">
    <property type="match status" value="1"/>
</dbReference>
<evidence type="ECO:0000256" key="27">
    <source>
        <dbReference type="SAM" id="Phobius"/>
    </source>
</evidence>
<evidence type="ECO:0000256" key="19">
    <source>
        <dbReference type="ARBA" id="ARBA00022989"/>
    </source>
</evidence>
<comment type="function">
    <text evidence="3">Mediates the viral entry into the host cell together with fusion/F protein. Attaches the virus to sialic acid-containing cell receptors and thereby initiates infection. Binding of HN protein to the receptor induces a conformational change that allows the F protein to trigger virion/cell membranes fusion.</text>
</comment>
<protein>
    <recommendedName>
        <fullName evidence="8">Hemagglutinin-neuraminidase</fullName>
        <ecNumber evidence="7">3.2.1.18</ecNumber>
    </recommendedName>
</protein>
<evidence type="ECO:0000256" key="5">
    <source>
        <dbReference type="ARBA" id="ARBA00004336"/>
    </source>
</evidence>
<reference evidence="28" key="1">
    <citation type="submission" date="2016-07" db="EMBL/GenBank/DDBJ databases">
        <title>Complete genome sequence of avian paramyxovirus serotype 5, APMV-5/budgerigar/Japan/TI/75 strain.</title>
        <authorList>
            <person name="Hiono T."/>
            <person name="Matsuno K."/>
            <person name="Tuchiya K."/>
            <person name="Lin Z."/>
            <person name="Okamatsu M."/>
            <person name="Sakoda Y."/>
        </authorList>
    </citation>
    <scope>NUCLEOTIDE SEQUENCE</scope>
    <source>
        <strain evidence="28">APMV-5/budgerigar/Japan/TI/75</strain>
    </source>
</reference>
<keyword evidence="14" id="KW-1161">Viral attachment to host cell</keyword>
<keyword evidence="18" id="KW-0735">Signal-anchor</keyword>
<dbReference type="Pfam" id="PF00423">
    <property type="entry name" value="HN"/>
    <property type="match status" value="1"/>
</dbReference>
<dbReference type="GO" id="GO:0019062">
    <property type="term" value="P:virion attachment to host cell"/>
    <property type="evidence" value="ECO:0007669"/>
    <property type="project" value="UniProtKB-KW"/>
</dbReference>
<feature type="glycosylation site" description="N-linked (GlcNAc...) asparagine; by host" evidence="24">
    <location>
        <position position="148"/>
    </location>
</feature>
<feature type="transmembrane region" description="Helical" evidence="27">
    <location>
        <begin position="21"/>
        <end position="47"/>
    </location>
</feature>
<evidence type="ECO:0000256" key="22">
    <source>
        <dbReference type="ARBA" id="ARBA00023296"/>
    </source>
</evidence>
<keyword evidence="12 27" id="KW-0812">Transmembrane</keyword>
<keyword evidence="19 27" id="KW-1133">Transmembrane helix</keyword>